<keyword evidence="4" id="KW-0808">Transferase</keyword>
<dbReference type="PANTHER" id="PTHR13563">
    <property type="entry name" value="TRNA (GUANINE-9-) METHYLTRANSFERASE"/>
    <property type="match status" value="1"/>
</dbReference>
<dbReference type="PROSITE" id="PS51675">
    <property type="entry name" value="SAM_MT_TRM10"/>
    <property type="match status" value="1"/>
</dbReference>
<dbReference type="GO" id="GO:0002939">
    <property type="term" value="P:tRNA N1-guanine methylation"/>
    <property type="evidence" value="ECO:0007669"/>
    <property type="project" value="TreeGrafter"/>
</dbReference>
<dbReference type="EMBL" id="JARTCD010000012">
    <property type="protein sequence ID" value="KAJ8660539.1"/>
    <property type="molecule type" value="Genomic_DNA"/>
</dbReference>
<accession>A0AAD7V7P9</accession>
<name>A0AAD7V7P9_9FUNG</name>
<dbReference type="AlphaFoldDB" id="A0AAD7V7P9"/>
<evidence type="ECO:0000256" key="4">
    <source>
        <dbReference type="ARBA" id="ARBA00022679"/>
    </source>
</evidence>
<dbReference type="InterPro" id="IPR038459">
    <property type="entry name" value="MT_TRM10-typ_sf"/>
</dbReference>
<dbReference type="Gene3D" id="3.40.1280.30">
    <property type="match status" value="1"/>
</dbReference>
<dbReference type="GeneID" id="83210998"/>
<evidence type="ECO:0000259" key="10">
    <source>
        <dbReference type="PROSITE" id="PS51675"/>
    </source>
</evidence>
<dbReference type="InterPro" id="IPR028564">
    <property type="entry name" value="MT_TRM10-typ"/>
</dbReference>
<evidence type="ECO:0000256" key="2">
    <source>
        <dbReference type="ARBA" id="ARBA00020451"/>
    </source>
</evidence>
<sequence>MADDVDKTNTGETTPQQQIVLIGEADSTNPNIRKYKNLTYDITDPKYQGLSKNALKRVLKEEHWNATRDERNKRQKEKHKQKHAERRKLIEEGVIPAPPPKRPKVVNPSNVKVAIDCSFSSYMNEKEVKSLQAQLVRCYSANRHCERPMHLTITSFDDLLKGMFDTKEPTYSNWKDITFTNDTYLDTFDKSKLVYLSADSDNTIEKLDEDKVYIIGGIVDKNRYKNLCQNKAQEQGIETARLPIGEYLQMASRKVLTVNHVYEIMLKWLENEDWNQAFKAVIPGRKLKDSKWLDGAKECNEKQKEEGSVSKDTKDDESKEGNGKQQEEGPVSKDTKEDDESHQDNETQQEGSVSIDTKDNESKQDVEA</sequence>
<comment type="caution">
    <text evidence="11">The sequence shown here is derived from an EMBL/GenBank/DDBJ whole genome shotgun (WGS) entry which is preliminary data.</text>
</comment>
<gene>
    <name evidence="11" type="ORF">O0I10_003585</name>
</gene>
<proteinExistence type="predicted"/>
<keyword evidence="3" id="KW-0489">Methyltransferase</keyword>
<dbReference type="RefSeq" id="XP_058345452.1">
    <property type="nucleotide sequence ID" value="XM_058483654.1"/>
</dbReference>
<dbReference type="PANTHER" id="PTHR13563:SF13">
    <property type="entry name" value="TRNA METHYLTRANSFERASE 10 HOMOLOG A"/>
    <property type="match status" value="1"/>
</dbReference>
<evidence type="ECO:0000256" key="9">
    <source>
        <dbReference type="SAM" id="MobiDB-lite"/>
    </source>
</evidence>
<dbReference type="GO" id="GO:0005634">
    <property type="term" value="C:nucleus"/>
    <property type="evidence" value="ECO:0007669"/>
    <property type="project" value="TreeGrafter"/>
</dbReference>
<feature type="domain" description="SAM-dependent MTase TRM10-type" evidence="10">
    <location>
        <begin position="98"/>
        <end position="289"/>
    </location>
</feature>
<evidence type="ECO:0000313" key="11">
    <source>
        <dbReference type="EMBL" id="KAJ8660539.1"/>
    </source>
</evidence>
<evidence type="ECO:0000256" key="5">
    <source>
        <dbReference type="ARBA" id="ARBA00022691"/>
    </source>
</evidence>
<dbReference type="InterPro" id="IPR007356">
    <property type="entry name" value="tRNA_m1G_MeTrfase_euk"/>
</dbReference>
<feature type="compositionally biased region" description="Basic and acidic residues" evidence="9">
    <location>
        <begin position="356"/>
        <end position="368"/>
    </location>
</feature>
<protein>
    <recommendedName>
        <fullName evidence="2">tRNA (guanine(9)-N1)-methyltransferase</fullName>
        <ecNumber evidence="1">2.1.1.221</ecNumber>
    </recommendedName>
    <alternativeName>
        <fullName evidence="7">tRNA methyltransferase 10</fullName>
    </alternativeName>
    <alternativeName>
        <fullName evidence="6">tRNA(m1G9)-methyltransferase</fullName>
    </alternativeName>
</protein>
<dbReference type="EC" id="2.1.1.221" evidence="1"/>
<evidence type="ECO:0000256" key="3">
    <source>
        <dbReference type="ARBA" id="ARBA00022603"/>
    </source>
</evidence>
<dbReference type="GO" id="GO:0052905">
    <property type="term" value="F:tRNA (guanosine(9)-N1)-methyltransferase activity"/>
    <property type="evidence" value="ECO:0007669"/>
    <property type="project" value="UniProtKB-EC"/>
</dbReference>
<comment type="catalytic activity">
    <reaction evidence="8">
        <text>guanosine(9) in tRNA + S-adenosyl-L-methionine = N(1)-methylguanosine(9) in tRNA + S-adenosyl-L-homocysteine + H(+)</text>
        <dbReference type="Rhea" id="RHEA:43156"/>
        <dbReference type="Rhea" id="RHEA-COMP:10367"/>
        <dbReference type="Rhea" id="RHEA-COMP:10368"/>
        <dbReference type="ChEBI" id="CHEBI:15378"/>
        <dbReference type="ChEBI" id="CHEBI:57856"/>
        <dbReference type="ChEBI" id="CHEBI:59789"/>
        <dbReference type="ChEBI" id="CHEBI:73542"/>
        <dbReference type="ChEBI" id="CHEBI:74269"/>
        <dbReference type="EC" id="2.1.1.221"/>
    </reaction>
</comment>
<feature type="compositionally biased region" description="Basic residues" evidence="9">
    <location>
        <begin position="73"/>
        <end position="86"/>
    </location>
</feature>
<organism evidence="11 12">
    <name type="scientific">Lichtheimia ornata</name>
    <dbReference type="NCBI Taxonomy" id="688661"/>
    <lineage>
        <taxon>Eukaryota</taxon>
        <taxon>Fungi</taxon>
        <taxon>Fungi incertae sedis</taxon>
        <taxon>Mucoromycota</taxon>
        <taxon>Mucoromycotina</taxon>
        <taxon>Mucoromycetes</taxon>
        <taxon>Mucorales</taxon>
        <taxon>Lichtheimiaceae</taxon>
        <taxon>Lichtheimia</taxon>
    </lineage>
</organism>
<evidence type="ECO:0000313" key="12">
    <source>
        <dbReference type="Proteomes" id="UP001234581"/>
    </source>
</evidence>
<dbReference type="Proteomes" id="UP001234581">
    <property type="component" value="Unassembled WGS sequence"/>
</dbReference>
<keyword evidence="5" id="KW-0949">S-adenosyl-L-methionine</keyword>
<dbReference type="CDD" id="cd18089">
    <property type="entry name" value="SPOUT_Trm10-like"/>
    <property type="match status" value="1"/>
</dbReference>
<feature type="compositionally biased region" description="Polar residues" evidence="9">
    <location>
        <begin position="346"/>
        <end position="355"/>
    </location>
</feature>
<evidence type="ECO:0000256" key="1">
    <source>
        <dbReference type="ARBA" id="ARBA00012797"/>
    </source>
</evidence>
<evidence type="ECO:0000256" key="8">
    <source>
        <dbReference type="ARBA" id="ARBA00048434"/>
    </source>
</evidence>
<evidence type="ECO:0000256" key="6">
    <source>
        <dbReference type="ARBA" id="ARBA00031792"/>
    </source>
</evidence>
<evidence type="ECO:0000256" key="7">
    <source>
        <dbReference type="ARBA" id="ARBA00032166"/>
    </source>
</evidence>
<reference evidence="11 12" key="1">
    <citation type="submission" date="2023-03" db="EMBL/GenBank/DDBJ databases">
        <title>Genome sequence of Lichtheimia ornata CBS 291.66.</title>
        <authorList>
            <person name="Mohabir J.T."/>
            <person name="Shea T.P."/>
            <person name="Kurbessoian T."/>
            <person name="Berby B."/>
            <person name="Fontaine J."/>
            <person name="Livny J."/>
            <person name="Gnirke A."/>
            <person name="Stajich J.E."/>
            <person name="Cuomo C.A."/>
        </authorList>
    </citation>
    <scope>NUCLEOTIDE SEQUENCE [LARGE SCALE GENOMIC DNA]</scope>
    <source>
        <strain evidence="11">CBS 291.66</strain>
    </source>
</reference>
<dbReference type="FunFam" id="3.40.1280.30:FF:000001">
    <property type="entry name" value="tRNA methyltransferase 10 homolog A"/>
    <property type="match status" value="1"/>
</dbReference>
<feature type="region of interest" description="Disordered" evidence="9">
    <location>
        <begin position="298"/>
        <end position="368"/>
    </location>
</feature>
<feature type="compositionally biased region" description="Basic and acidic residues" evidence="9">
    <location>
        <begin position="298"/>
        <end position="336"/>
    </location>
</feature>
<feature type="region of interest" description="Disordered" evidence="9">
    <location>
        <begin position="66"/>
        <end position="87"/>
    </location>
</feature>
<keyword evidence="12" id="KW-1185">Reference proteome</keyword>
<dbReference type="GO" id="GO:0000049">
    <property type="term" value="F:tRNA binding"/>
    <property type="evidence" value="ECO:0007669"/>
    <property type="project" value="TreeGrafter"/>
</dbReference>